<keyword evidence="3" id="KW-1185">Reference proteome</keyword>
<sequence length="237" mass="24287">MLKDQDRLHLGLMLALTFSTGVVDAIGYLGLDRVFTGNMTGNVVILAMGLTGQDGLPIVGPVIALVGFVVGAAIAGRGLKGVPKGWHRRDTVMLAVVAALLLIALVPTAFVTRTPVPPTLGYPVTALLAVAMGIQAGTARHVAVTDVTTVVVTSTLAALAFDSRFGRAIGQTWVRRLLAVALIGLGALAGALLLKIAFWAGLSLAATILVAVAVLGALGQRAHHRARAAEEPASAAR</sequence>
<reference evidence="3" key="1">
    <citation type="journal article" date="2019" name="Int. J. Syst. Evol. Microbiol.">
        <title>The Global Catalogue of Microorganisms (GCM) 10K type strain sequencing project: providing services to taxonomists for standard genome sequencing and annotation.</title>
        <authorList>
            <consortium name="The Broad Institute Genomics Platform"/>
            <consortium name="The Broad Institute Genome Sequencing Center for Infectious Disease"/>
            <person name="Wu L."/>
            <person name="Ma J."/>
        </authorList>
    </citation>
    <scope>NUCLEOTIDE SEQUENCE [LARGE SCALE GENOMIC DNA]</scope>
    <source>
        <strain evidence="3">CGMCC 1.12471</strain>
    </source>
</reference>
<keyword evidence="1" id="KW-1133">Transmembrane helix</keyword>
<organism evidence="2 3">
    <name type="scientific">Amnibacterium endophyticum</name>
    <dbReference type="NCBI Taxonomy" id="2109337"/>
    <lineage>
        <taxon>Bacteria</taxon>
        <taxon>Bacillati</taxon>
        <taxon>Actinomycetota</taxon>
        <taxon>Actinomycetes</taxon>
        <taxon>Micrococcales</taxon>
        <taxon>Microbacteriaceae</taxon>
        <taxon>Amnibacterium</taxon>
    </lineage>
</organism>
<name>A0ABW4LG32_9MICO</name>
<dbReference type="PANTHER" id="PTHR37314:SF4">
    <property type="entry name" value="UPF0700 TRANSMEMBRANE PROTEIN YOAK"/>
    <property type="match status" value="1"/>
</dbReference>
<protein>
    <submittedName>
        <fullName evidence="2">YoaK family protein</fullName>
    </submittedName>
</protein>
<accession>A0ABW4LG32</accession>
<gene>
    <name evidence="2" type="ORF">ACFSBI_10680</name>
</gene>
<dbReference type="PANTHER" id="PTHR37314">
    <property type="entry name" value="SLR0142 PROTEIN"/>
    <property type="match status" value="1"/>
</dbReference>
<keyword evidence="1" id="KW-0472">Membrane</keyword>
<dbReference type="EMBL" id="JBHUEA010000015">
    <property type="protein sequence ID" value="MFD1722017.1"/>
    <property type="molecule type" value="Genomic_DNA"/>
</dbReference>
<proteinExistence type="predicted"/>
<feature type="transmembrane region" description="Helical" evidence="1">
    <location>
        <begin position="91"/>
        <end position="110"/>
    </location>
</feature>
<evidence type="ECO:0000313" key="2">
    <source>
        <dbReference type="EMBL" id="MFD1722017.1"/>
    </source>
</evidence>
<comment type="caution">
    <text evidence="2">The sequence shown here is derived from an EMBL/GenBank/DDBJ whole genome shotgun (WGS) entry which is preliminary data.</text>
</comment>
<dbReference type="Pfam" id="PF06912">
    <property type="entry name" value="DUF1275"/>
    <property type="match status" value="1"/>
</dbReference>
<feature type="transmembrane region" description="Helical" evidence="1">
    <location>
        <begin position="173"/>
        <end position="192"/>
    </location>
</feature>
<dbReference type="InterPro" id="IPR010699">
    <property type="entry name" value="DUF1275"/>
</dbReference>
<feature type="transmembrane region" description="Helical" evidence="1">
    <location>
        <begin position="12"/>
        <end position="31"/>
    </location>
</feature>
<dbReference type="RefSeq" id="WP_377934810.1">
    <property type="nucleotide sequence ID" value="NZ_JBHUEA010000015.1"/>
</dbReference>
<evidence type="ECO:0000256" key="1">
    <source>
        <dbReference type="SAM" id="Phobius"/>
    </source>
</evidence>
<feature type="transmembrane region" description="Helical" evidence="1">
    <location>
        <begin position="198"/>
        <end position="218"/>
    </location>
</feature>
<keyword evidence="1" id="KW-0812">Transmembrane</keyword>
<feature type="transmembrane region" description="Helical" evidence="1">
    <location>
        <begin position="58"/>
        <end position="79"/>
    </location>
</feature>
<dbReference type="Proteomes" id="UP001597347">
    <property type="component" value="Unassembled WGS sequence"/>
</dbReference>
<feature type="transmembrane region" description="Helical" evidence="1">
    <location>
        <begin position="142"/>
        <end position="161"/>
    </location>
</feature>
<evidence type="ECO:0000313" key="3">
    <source>
        <dbReference type="Proteomes" id="UP001597347"/>
    </source>
</evidence>